<evidence type="ECO:0000256" key="1">
    <source>
        <dbReference type="SAM" id="SignalP"/>
    </source>
</evidence>
<dbReference type="Gene3D" id="2.40.160.60">
    <property type="entry name" value="Outer membrane protein transport protein (OMPP1/FadL/TodX)"/>
    <property type="match status" value="1"/>
</dbReference>
<name>A0A2Z4G9M3_9BACT</name>
<dbReference type="EMBL" id="CP029480">
    <property type="protein sequence ID" value="AWV97886.1"/>
    <property type="molecule type" value="Genomic_DNA"/>
</dbReference>
<dbReference type="KEGG" id="als:DJ013_06780"/>
<sequence length="267" mass="29386">MRKILFYILFTSTYSFAQNSLSGVGGKSWGMGNAMVALPHSQTFFYNPAGLGFVENSFVNSSFDSRFDIVGLSTMSLSAVVAKKWATVAIGAERFGDQLYNENKAGIAIAKSTERVSLGVKVSYLGNYAEGFSSRNTLVTEFGVMAYISPKITIGMHAYNLTGASLYDFEKIPTTIRLGGAFQPTSKITIAAETEFIPSGKPFFKAGLEYMLFENFHLRTGMNSGIRTNHFGVGYAYKKWVFDYAVNTHPTLGLSHHFSLQLNLPKK</sequence>
<dbReference type="AlphaFoldDB" id="A0A2Z4G9M3"/>
<protein>
    <recommendedName>
        <fullName evidence="4">PorV/PorQ family protein</fullName>
    </recommendedName>
</protein>
<evidence type="ECO:0000313" key="2">
    <source>
        <dbReference type="EMBL" id="AWV97886.1"/>
    </source>
</evidence>
<feature type="chain" id="PRO_5016269788" description="PorV/PorQ family protein" evidence="1">
    <location>
        <begin position="18"/>
        <end position="267"/>
    </location>
</feature>
<feature type="signal peptide" evidence="1">
    <location>
        <begin position="1"/>
        <end position="17"/>
    </location>
</feature>
<evidence type="ECO:0000313" key="3">
    <source>
        <dbReference type="Proteomes" id="UP000249873"/>
    </source>
</evidence>
<proteinExistence type="predicted"/>
<organism evidence="2 3">
    <name type="scientific">Arcticibacterium luteifluviistationis</name>
    <dbReference type="NCBI Taxonomy" id="1784714"/>
    <lineage>
        <taxon>Bacteria</taxon>
        <taxon>Pseudomonadati</taxon>
        <taxon>Bacteroidota</taxon>
        <taxon>Cytophagia</taxon>
        <taxon>Cytophagales</taxon>
        <taxon>Leadbetterellaceae</taxon>
        <taxon>Arcticibacterium</taxon>
    </lineage>
</organism>
<dbReference type="OrthoDB" id="9786645at2"/>
<keyword evidence="1" id="KW-0732">Signal</keyword>
<evidence type="ECO:0008006" key="4">
    <source>
        <dbReference type="Google" id="ProtNLM"/>
    </source>
</evidence>
<dbReference type="Proteomes" id="UP000249873">
    <property type="component" value="Chromosome"/>
</dbReference>
<gene>
    <name evidence="2" type="ORF">DJ013_06780</name>
</gene>
<reference evidence="2 3" key="1">
    <citation type="submission" date="2018-05" db="EMBL/GenBank/DDBJ databases">
        <title>Complete genome sequence of Arcticibacterium luteifluviistationis SM1504T, a cytophagaceae bacterium isolated from Arctic surface seawater.</title>
        <authorList>
            <person name="Li Y."/>
            <person name="Qin Q.-L."/>
        </authorList>
    </citation>
    <scope>NUCLEOTIDE SEQUENCE [LARGE SCALE GENOMIC DNA]</scope>
    <source>
        <strain evidence="2 3">SM1504</strain>
    </source>
</reference>
<accession>A0A2Z4G9M3</accession>
<keyword evidence="3" id="KW-1185">Reference proteome</keyword>
<dbReference type="RefSeq" id="WP_111370988.1">
    <property type="nucleotide sequence ID" value="NZ_CP029480.1"/>
</dbReference>